<dbReference type="PROSITE" id="PS51257">
    <property type="entry name" value="PROKAR_LIPOPROTEIN"/>
    <property type="match status" value="1"/>
</dbReference>
<evidence type="ECO:0000313" key="3">
    <source>
        <dbReference type="EMBL" id="WLV25299.1"/>
    </source>
</evidence>
<dbReference type="Pfam" id="PF11258">
    <property type="entry name" value="DUF3048"/>
    <property type="match status" value="1"/>
</dbReference>
<feature type="domain" description="DUF3048" evidence="2">
    <location>
        <begin position="36"/>
        <end position="175"/>
    </location>
</feature>
<evidence type="ECO:0000256" key="1">
    <source>
        <dbReference type="SAM" id="SignalP"/>
    </source>
</evidence>
<gene>
    <name evidence="3" type="ORF">QR721_03460</name>
</gene>
<name>A0ABY9KWR9_9BACI</name>
<dbReference type="InterPro" id="IPR021416">
    <property type="entry name" value="DUF3048_N"/>
</dbReference>
<dbReference type="EMBL" id="CP129113">
    <property type="protein sequence ID" value="WLV25299.1"/>
    <property type="molecule type" value="Genomic_DNA"/>
</dbReference>
<dbReference type="InterPro" id="IPR023158">
    <property type="entry name" value="YerB-like_sf"/>
</dbReference>
<sequence>MRRSLLIIACSLVVLLAACSGDKETKMKGKEGISPLTGEKTSNANARPVAIMVNNHTKARPQTGLSKADIVFEILAEGNITRFLAIYQSEEPDEVGPVRSAREYYFKLAEGYDALYVYHGAAKFVDKLIQDDGIDYINGAQHDNDGKLFIRSSDREAPHNSYVQFGAIQDEAKREG</sequence>
<organism evidence="3 4">
    <name type="scientific">Aciduricibacillus chroicocephali</name>
    <dbReference type="NCBI Taxonomy" id="3054939"/>
    <lineage>
        <taxon>Bacteria</taxon>
        <taxon>Bacillati</taxon>
        <taxon>Bacillota</taxon>
        <taxon>Bacilli</taxon>
        <taxon>Bacillales</taxon>
        <taxon>Bacillaceae</taxon>
        <taxon>Aciduricibacillus</taxon>
    </lineage>
</organism>
<accession>A0ABY9KWR9</accession>
<dbReference type="RefSeq" id="WP_348029087.1">
    <property type="nucleotide sequence ID" value="NZ_CP129113.1"/>
</dbReference>
<protein>
    <submittedName>
        <fullName evidence="3">DUF3048 domain-containing protein</fullName>
    </submittedName>
</protein>
<feature type="signal peptide" evidence="1">
    <location>
        <begin position="1"/>
        <end position="20"/>
    </location>
</feature>
<feature type="chain" id="PRO_5046251829" evidence="1">
    <location>
        <begin position="21"/>
        <end position="176"/>
    </location>
</feature>
<evidence type="ECO:0000313" key="4">
    <source>
        <dbReference type="Proteomes" id="UP001180087"/>
    </source>
</evidence>
<proteinExistence type="predicted"/>
<dbReference type="SUPFAM" id="SSF159774">
    <property type="entry name" value="YerB-like"/>
    <property type="match status" value="1"/>
</dbReference>
<keyword evidence="4" id="KW-1185">Reference proteome</keyword>
<reference evidence="3" key="1">
    <citation type="submission" date="2023-06" db="EMBL/GenBank/DDBJ databases">
        <title>A Treasure from Seagulls: Isolation and Description of Aciduricobacillus qingdaonensis gen. nov., sp. nov., a Rare Obligately Uric Acid-utilizing Member in the Family Bacillaceae.</title>
        <authorList>
            <person name="Liu W."/>
            <person name="Wang B."/>
        </authorList>
    </citation>
    <scope>NUCLEOTIDE SEQUENCE</scope>
    <source>
        <strain evidence="3">44XB</strain>
    </source>
</reference>
<evidence type="ECO:0000259" key="2">
    <source>
        <dbReference type="Pfam" id="PF11258"/>
    </source>
</evidence>
<keyword evidence="1" id="KW-0732">Signal</keyword>
<dbReference type="Gene3D" id="3.50.90.10">
    <property type="entry name" value="YerB-like"/>
    <property type="match status" value="1"/>
</dbReference>
<dbReference type="Proteomes" id="UP001180087">
    <property type="component" value="Chromosome"/>
</dbReference>